<dbReference type="InterPro" id="IPR001731">
    <property type="entry name" value="ALAD"/>
</dbReference>
<dbReference type="GO" id="GO:0006783">
    <property type="term" value="P:heme biosynthetic process"/>
    <property type="evidence" value="ECO:0007669"/>
    <property type="project" value="UniProtKB-KW"/>
</dbReference>
<accession>A0AAU9LKZ1</accession>
<dbReference type="EMBL" id="CAKMRJ010000001">
    <property type="protein sequence ID" value="CAH1414242.1"/>
    <property type="molecule type" value="Genomic_DNA"/>
</dbReference>
<keyword evidence="4" id="KW-0021">Allosteric enzyme</keyword>
<dbReference type="SMART" id="SM01004">
    <property type="entry name" value="ALAD"/>
    <property type="match status" value="1"/>
</dbReference>
<dbReference type="GO" id="GO:0004655">
    <property type="term" value="F:porphobilinogen synthase activity"/>
    <property type="evidence" value="ECO:0007669"/>
    <property type="project" value="UniProtKB-EC"/>
</dbReference>
<evidence type="ECO:0000256" key="6">
    <source>
        <dbReference type="ARBA" id="ARBA00023171"/>
    </source>
</evidence>
<dbReference type="EC" id="4.2.1.24" evidence="3"/>
<keyword evidence="6" id="KW-0149">Chlorophyll biosynthesis</keyword>
<evidence type="ECO:0000259" key="14">
    <source>
        <dbReference type="PROSITE" id="PS50206"/>
    </source>
</evidence>
<reference evidence="15 16" key="1">
    <citation type="submission" date="2022-01" db="EMBL/GenBank/DDBJ databases">
        <authorList>
            <person name="Xiong W."/>
            <person name="Schranz E."/>
        </authorList>
    </citation>
    <scope>NUCLEOTIDE SEQUENCE [LARGE SCALE GENOMIC DNA]</scope>
</reference>
<comment type="catalytic activity">
    <reaction evidence="11">
        <text>2 5-aminolevulinate = porphobilinogen + 2 H2O + H(+)</text>
        <dbReference type="Rhea" id="RHEA:24064"/>
        <dbReference type="ChEBI" id="CHEBI:15377"/>
        <dbReference type="ChEBI" id="CHEBI:15378"/>
        <dbReference type="ChEBI" id="CHEBI:58126"/>
        <dbReference type="ChEBI" id="CHEBI:356416"/>
        <dbReference type="EC" id="4.2.1.24"/>
    </reaction>
</comment>
<evidence type="ECO:0000256" key="9">
    <source>
        <dbReference type="ARBA" id="ARBA00025628"/>
    </source>
</evidence>
<dbReference type="Proteomes" id="UP001157418">
    <property type="component" value="Unassembled WGS sequence"/>
</dbReference>
<evidence type="ECO:0000256" key="10">
    <source>
        <dbReference type="ARBA" id="ARBA00032837"/>
    </source>
</evidence>
<proteinExistence type="inferred from homology"/>
<dbReference type="CDD" id="cd00158">
    <property type="entry name" value="RHOD"/>
    <property type="match status" value="1"/>
</dbReference>
<evidence type="ECO:0000313" key="16">
    <source>
        <dbReference type="Proteomes" id="UP001157418"/>
    </source>
</evidence>
<evidence type="ECO:0000256" key="7">
    <source>
        <dbReference type="ARBA" id="ARBA00023239"/>
    </source>
</evidence>
<keyword evidence="13" id="KW-1133">Transmembrane helix</keyword>
<comment type="function">
    <text evidence="9">Catalyzes an early step in the biosynthesis of tetrapyrroles. Binds two molecules of 5-aminolevulinate per subunit, each at a distinct site, and catalyzes their condensation to form porphobilinogen.</text>
</comment>
<evidence type="ECO:0000256" key="12">
    <source>
        <dbReference type="SAM" id="MobiDB-lite"/>
    </source>
</evidence>
<evidence type="ECO:0000256" key="13">
    <source>
        <dbReference type="SAM" id="Phobius"/>
    </source>
</evidence>
<dbReference type="InterPro" id="IPR036873">
    <property type="entry name" value="Rhodanese-like_dom_sf"/>
</dbReference>
<keyword evidence="5" id="KW-0350">Heme biosynthesis</keyword>
<comment type="similarity">
    <text evidence="2">Belongs to the ALAD family.</text>
</comment>
<dbReference type="SUPFAM" id="SSF52821">
    <property type="entry name" value="Rhodanese/Cell cycle control phosphatase"/>
    <property type="match status" value="1"/>
</dbReference>
<evidence type="ECO:0000313" key="15">
    <source>
        <dbReference type="EMBL" id="CAH1414242.1"/>
    </source>
</evidence>
<comment type="pathway">
    <text evidence="1">Porphyrin-containing compound metabolism; protoporphyrin-IX biosynthesis; coproporphyrinogen-III from 5-aminolevulinate: step 1/4.</text>
</comment>
<comment type="caution">
    <text evidence="15">The sequence shown here is derived from an EMBL/GenBank/DDBJ whole genome shotgun (WGS) entry which is preliminary data.</text>
</comment>
<dbReference type="GO" id="GO:0046872">
    <property type="term" value="F:metal ion binding"/>
    <property type="evidence" value="ECO:0007669"/>
    <property type="project" value="InterPro"/>
</dbReference>
<evidence type="ECO:0000256" key="2">
    <source>
        <dbReference type="ARBA" id="ARBA00008055"/>
    </source>
</evidence>
<dbReference type="PANTHER" id="PTHR47377:SF3">
    <property type="entry name" value="RHODANESE-LIKE DOMAIN-CONTAINING PROTEIN 4A, CHLOROPLASTIC"/>
    <property type="match status" value="1"/>
</dbReference>
<dbReference type="InterPro" id="IPR001763">
    <property type="entry name" value="Rhodanese-like_dom"/>
</dbReference>
<dbReference type="AlphaFoldDB" id="A0AAU9LKZ1"/>
<dbReference type="InterPro" id="IPR044240">
    <property type="entry name" value="STR4-like"/>
</dbReference>
<organism evidence="15 16">
    <name type="scientific">Lactuca virosa</name>
    <dbReference type="NCBI Taxonomy" id="75947"/>
    <lineage>
        <taxon>Eukaryota</taxon>
        <taxon>Viridiplantae</taxon>
        <taxon>Streptophyta</taxon>
        <taxon>Embryophyta</taxon>
        <taxon>Tracheophyta</taxon>
        <taxon>Spermatophyta</taxon>
        <taxon>Magnoliopsida</taxon>
        <taxon>eudicotyledons</taxon>
        <taxon>Gunneridae</taxon>
        <taxon>Pentapetalae</taxon>
        <taxon>asterids</taxon>
        <taxon>campanulids</taxon>
        <taxon>Asterales</taxon>
        <taxon>Asteraceae</taxon>
        <taxon>Cichorioideae</taxon>
        <taxon>Cichorieae</taxon>
        <taxon>Lactucinae</taxon>
        <taxon>Lactuca</taxon>
    </lineage>
</organism>
<dbReference type="Gene3D" id="3.20.20.70">
    <property type="entry name" value="Aldolase class I"/>
    <property type="match status" value="1"/>
</dbReference>
<dbReference type="GO" id="GO:0015995">
    <property type="term" value="P:chlorophyll biosynthetic process"/>
    <property type="evidence" value="ECO:0007669"/>
    <property type="project" value="UniProtKB-KW"/>
</dbReference>
<protein>
    <recommendedName>
        <fullName evidence="3">porphobilinogen synthase</fullName>
        <ecNumber evidence="3">4.2.1.24</ecNumber>
    </recommendedName>
    <alternativeName>
        <fullName evidence="10">Porphobilinogen synthase</fullName>
    </alternativeName>
</protein>
<evidence type="ECO:0000256" key="1">
    <source>
        <dbReference type="ARBA" id="ARBA00004694"/>
    </source>
</evidence>
<evidence type="ECO:0000256" key="11">
    <source>
        <dbReference type="ARBA" id="ARBA00047651"/>
    </source>
</evidence>
<keyword evidence="7" id="KW-0456">Lyase</keyword>
<feature type="transmembrane region" description="Helical" evidence="13">
    <location>
        <begin position="20"/>
        <end position="37"/>
    </location>
</feature>
<feature type="region of interest" description="Disordered" evidence="12">
    <location>
        <begin position="287"/>
        <end position="316"/>
    </location>
</feature>
<dbReference type="PANTHER" id="PTHR47377">
    <property type="entry name" value="RHODANESE-LIKE DOMAIN-CONTAINING PROTEIN 4, CHLOROPLASTIC"/>
    <property type="match status" value="1"/>
</dbReference>
<feature type="domain" description="Rhodanese" evidence="14">
    <location>
        <begin position="58"/>
        <end position="161"/>
    </location>
</feature>
<keyword evidence="13" id="KW-0812">Transmembrane</keyword>
<keyword evidence="8" id="KW-0627">Porphyrin biosynthesis</keyword>
<keyword evidence="16" id="KW-1185">Reference proteome</keyword>
<feature type="compositionally biased region" description="Polar residues" evidence="12">
    <location>
        <begin position="287"/>
        <end position="297"/>
    </location>
</feature>
<name>A0AAU9LKZ1_9ASTR</name>
<dbReference type="InterPro" id="IPR013785">
    <property type="entry name" value="Aldolase_TIM"/>
</dbReference>
<dbReference type="PROSITE" id="PS50206">
    <property type="entry name" value="RHODANESE_3"/>
    <property type="match status" value="1"/>
</dbReference>
<sequence length="473" mass="52907">MRFYLESILVPVDDFFNRYPFFVAGVVFIWLFVIPATQEYLTKYKDISTLDALKKLKDDPNAQLLDIRDNKTLRVLGSPNLKIFSKNVVQVKFRDGDDEGFAKKVKENFEDPANTTIYILDNFNGNSMMVAELLFNNGFKEAYAIRGGVRGNKSDTKNNIVPHTPYDPTRSVQEILHGSILVTTQKLQSIYPFAKSKILIDVADEYGGHAEVRSQSCVNYLLVISPSRSIRTQSSMFVKDIASCFQNEVGIPAVTDNKIPQPFTLNESSFLSKSADIAPDMNSTIQKQDNAVSQSSIPPKDIDTHQKTTNNSKFLSDTAPDMPLSVSPMEDLLCSVVPCSFSSDNTPPHVNLHNPKRVSPQNTDNTPPHVAKARDVGVNSIVLFPKVPDALKTPTGDETYNDSGLIPRTIRLLKDKYPDLTEMVFSSKDSTIIYEDIDRIIAKGEEGTAELDAKMKKFTEDAIKFKMDDSMYI</sequence>
<evidence type="ECO:0000256" key="5">
    <source>
        <dbReference type="ARBA" id="ARBA00023133"/>
    </source>
</evidence>
<dbReference type="Pfam" id="PF00581">
    <property type="entry name" value="Rhodanese"/>
    <property type="match status" value="1"/>
</dbReference>
<dbReference type="Gene3D" id="3.40.250.10">
    <property type="entry name" value="Rhodanese-like domain"/>
    <property type="match status" value="1"/>
</dbReference>
<gene>
    <name evidence="15" type="ORF">LVIROSA_LOCUS2165</name>
</gene>
<evidence type="ECO:0000256" key="4">
    <source>
        <dbReference type="ARBA" id="ARBA00022533"/>
    </source>
</evidence>
<dbReference type="SUPFAM" id="SSF51569">
    <property type="entry name" value="Aldolase"/>
    <property type="match status" value="1"/>
</dbReference>
<keyword evidence="13" id="KW-0472">Membrane</keyword>
<evidence type="ECO:0000256" key="8">
    <source>
        <dbReference type="ARBA" id="ARBA00023244"/>
    </source>
</evidence>
<evidence type="ECO:0000256" key="3">
    <source>
        <dbReference type="ARBA" id="ARBA00012053"/>
    </source>
</evidence>